<evidence type="ECO:0000313" key="5">
    <source>
        <dbReference type="EMBL" id="TFK79094.1"/>
    </source>
</evidence>
<feature type="chain" id="PRO_5023067906" evidence="3">
    <location>
        <begin position="21"/>
        <end position="543"/>
    </location>
</feature>
<dbReference type="PANTHER" id="PTHR43248">
    <property type="entry name" value="2-SUCCINYL-6-HYDROXY-2,4-CYCLOHEXADIENE-1-CARBOXYLATE SYNTHASE"/>
    <property type="match status" value="1"/>
</dbReference>
<dbReference type="Proteomes" id="UP000308197">
    <property type="component" value="Unassembled WGS sequence"/>
</dbReference>
<protein>
    <submittedName>
        <fullName evidence="5">Alpha/beta-hydrolase</fullName>
    </submittedName>
</protein>
<feature type="signal peptide" evidence="3">
    <location>
        <begin position="1"/>
        <end position="20"/>
    </location>
</feature>
<evidence type="ECO:0000256" key="2">
    <source>
        <dbReference type="ARBA" id="ARBA00022801"/>
    </source>
</evidence>
<organism evidence="5 6">
    <name type="scientific">Polyporus arcularius HHB13444</name>
    <dbReference type="NCBI Taxonomy" id="1314778"/>
    <lineage>
        <taxon>Eukaryota</taxon>
        <taxon>Fungi</taxon>
        <taxon>Dikarya</taxon>
        <taxon>Basidiomycota</taxon>
        <taxon>Agaricomycotina</taxon>
        <taxon>Agaricomycetes</taxon>
        <taxon>Polyporales</taxon>
        <taxon>Polyporaceae</taxon>
        <taxon>Polyporus</taxon>
    </lineage>
</organism>
<dbReference type="AlphaFoldDB" id="A0A5C3NP75"/>
<dbReference type="InterPro" id="IPR051601">
    <property type="entry name" value="Serine_prot/Carboxylest_S33"/>
</dbReference>
<sequence>MKAVVLAALGLATRLAVTRAQLTAWSPCPDHSDLSCAYFHIPLDYHNASAGNGQLLVVKANATSSEKKGTIFLNPGGPGVSGLQSLVDDTSALMNRTGGAYDFVSWDPRGVGPYTYPGNVYCLSDDEFQTFWNGTIEVTGINWLGNFTNQTDLSNLYAQAPTIDAKYREFGEKCLQGPNATTLQYIGTAATVRDLVGLADAIEGPESPIFYWGLSYGTVVGAWFANMFPERVGRVILDGVLDATRVATLQSYKLWRDQVSSVEDVYSGFANACAMAGPAGCKLAPFEGASGADVVDYISQAFEAAHAHPVSNDLLLLRATVFGGMYQPQMWEQLANTVIPNAIASVLGNASDTSSSAKNGRALARRATFSQNSYTEPAVVCADSVDADPSLTINDIFDEVVNVTRTVSPSFGAFWPIPWHRCSYWPVRAPERYQGPFNGTYANKVLVIGNSYDGATPFFEAQHMAEVMGDQAGLVRQDGYGHTSIYQPSECVTNIIIAYLHDGTLPAGNASSPTVCAIDDSVELFPGVKSVDVPANGTLTDRE</sequence>
<name>A0A5C3NP75_9APHY</name>
<keyword evidence="6" id="KW-1185">Reference proteome</keyword>
<dbReference type="GO" id="GO:0016787">
    <property type="term" value="F:hydrolase activity"/>
    <property type="evidence" value="ECO:0007669"/>
    <property type="project" value="UniProtKB-KW"/>
</dbReference>
<dbReference type="InParanoid" id="A0A5C3NP75"/>
<comment type="similarity">
    <text evidence="1">Belongs to the peptidase S33 family.</text>
</comment>
<dbReference type="InterPro" id="IPR013595">
    <property type="entry name" value="Pept_S33_TAP-like_C"/>
</dbReference>
<keyword evidence="3" id="KW-0732">Signal</keyword>
<evidence type="ECO:0000259" key="4">
    <source>
        <dbReference type="Pfam" id="PF08386"/>
    </source>
</evidence>
<evidence type="ECO:0000313" key="6">
    <source>
        <dbReference type="Proteomes" id="UP000308197"/>
    </source>
</evidence>
<gene>
    <name evidence="5" type="ORF">K466DRAFT_668233</name>
</gene>
<accession>A0A5C3NP75</accession>
<dbReference type="Gene3D" id="3.40.50.1820">
    <property type="entry name" value="alpha/beta hydrolase"/>
    <property type="match status" value="1"/>
</dbReference>
<proteinExistence type="inferred from homology"/>
<dbReference type="PANTHER" id="PTHR43248:SF25">
    <property type="entry name" value="AB HYDROLASE-1 DOMAIN-CONTAINING PROTEIN-RELATED"/>
    <property type="match status" value="1"/>
</dbReference>
<dbReference type="InterPro" id="IPR029058">
    <property type="entry name" value="AB_hydrolase_fold"/>
</dbReference>
<evidence type="ECO:0000256" key="3">
    <source>
        <dbReference type="SAM" id="SignalP"/>
    </source>
</evidence>
<dbReference type="STRING" id="1314778.A0A5C3NP75"/>
<feature type="domain" description="Peptidase S33 tripeptidyl aminopeptidase-like C-terminal" evidence="4">
    <location>
        <begin position="409"/>
        <end position="510"/>
    </location>
</feature>
<dbReference type="SUPFAM" id="SSF53474">
    <property type="entry name" value="alpha/beta-Hydrolases"/>
    <property type="match status" value="1"/>
</dbReference>
<dbReference type="Pfam" id="PF08386">
    <property type="entry name" value="Abhydrolase_4"/>
    <property type="match status" value="1"/>
</dbReference>
<reference evidence="5 6" key="1">
    <citation type="journal article" date="2019" name="Nat. Ecol. Evol.">
        <title>Megaphylogeny resolves global patterns of mushroom evolution.</title>
        <authorList>
            <person name="Varga T."/>
            <person name="Krizsan K."/>
            <person name="Foldi C."/>
            <person name="Dima B."/>
            <person name="Sanchez-Garcia M."/>
            <person name="Sanchez-Ramirez S."/>
            <person name="Szollosi G.J."/>
            <person name="Szarkandi J.G."/>
            <person name="Papp V."/>
            <person name="Albert L."/>
            <person name="Andreopoulos W."/>
            <person name="Angelini C."/>
            <person name="Antonin V."/>
            <person name="Barry K.W."/>
            <person name="Bougher N.L."/>
            <person name="Buchanan P."/>
            <person name="Buyck B."/>
            <person name="Bense V."/>
            <person name="Catcheside P."/>
            <person name="Chovatia M."/>
            <person name="Cooper J."/>
            <person name="Damon W."/>
            <person name="Desjardin D."/>
            <person name="Finy P."/>
            <person name="Geml J."/>
            <person name="Haridas S."/>
            <person name="Hughes K."/>
            <person name="Justo A."/>
            <person name="Karasinski D."/>
            <person name="Kautmanova I."/>
            <person name="Kiss B."/>
            <person name="Kocsube S."/>
            <person name="Kotiranta H."/>
            <person name="LaButti K.M."/>
            <person name="Lechner B.E."/>
            <person name="Liimatainen K."/>
            <person name="Lipzen A."/>
            <person name="Lukacs Z."/>
            <person name="Mihaltcheva S."/>
            <person name="Morgado L.N."/>
            <person name="Niskanen T."/>
            <person name="Noordeloos M.E."/>
            <person name="Ohm R.A."/>
            <person name="Ortiz-Santana B."/>
            <person name="Ovrebo C."/>
            <person name="Racz N."/>
            <person name="Riley R."/>
            <person name="Savchenko A."/>
            <person name="Shiryaev A."/>
            <person name="Soop K."/>
            <person name="Spirin V."/>
            <person name="Szebenyi C."/>
            <person name="Tomsovsky M."/>
            <person name="Tulloss R.E."/>
            <person name="Uehling J."/>
            <person name="Grigoriev I.V."/>
            <person name="Vagvolgyi C."/>
            <person name="Papp T."/>
            <person name="Martin F.M."/>
            <person name="Miettinen O."/>
            <person name="Hibbett D.S."/>
            <person name="Nagy L.G."/>
        </authorList>
    </citation>
    <scope>NUCLEOTIDE SEQUENCE [LARGE SCALE GENOMIC DNA]</scope>
    <source>
        <strain evidence="5 6">HHB13444</strain>
    </source>
</reference>
<evidence type="ECO:0000256" key="1">
    <source>
        <dbReference type="ARBA" id="ARBA00010088"/>
    </source>
</evidence>
<keyword evidence="2 5" id="KW-0378">Hydrolase</keyword>
<dbReference type="EMBL" id="ML212170">
    <property type="protein sequence ID" value="TFK79094.1"/>
    <property type="molecule type" value="Genomic_DNA"/>
</dbReference>